<name>A0A9P3UPA1_LYOSH</name>
<dbReference type="Proteomes" id="UP001063166">
    <property type="component" value="Unassembled WGS sequence"/>
</dbReference>
<protein>
    <submittedName>
        <fullName evidence="2">Uncharacterized protein</fullName>
    </submittedName>
</protein>
<dbReference type="EMBL" id="BRPK01000011">
    <property type="protein sequence ID" value="GLB42519.1"/>
    <property type="molecule type" value="Genomic_DNA"/>
</dbReference>
<proteinExistence type="predicted"/>
<accession>A0A9P3UPA1</accession>
<reference evidence="2" key="1">
    <citation type="submission" date="2022-07" db="EMBL/GenBank/DDBJ databases">
        <title>The genome of Lyophyllum shimeji provides insight into the initial evolution of ectomycorrhizal fungal genome.</title>
        <authorList>
            <person name="Kobayashi Y."/>
            <person name="Shibata T."/>
            <person name="Hirakawa H."/>
            <person name="Shigenobu S."/>
            <person name="Nishiyama T."/>
            <person name="Yamada A."/>
            <person name="Hasebe M."/>
            <person name="Kawaguchi M."/>
        </authorList>
    </citation>
    <scope>NUCLEOTIDE SEQUENCE</scope>
    <source>
        <strain evidence="2">AT787</strain>
    </source>
</reference>
<comment type="caution">
    <text evidence="2">The sequence shown here is derived from an EMBL/GenBank/DDBJ whole genome shotgun (WGS) entry which is preliminary data.</text>
</comment>
<feature type="region of interest" description="Disordered" evidence="1">
    <location>
        <begin position="48"/>
        <end position="103"/>
    </location>
</feature>
<feature type="compositionally biased region" description="Basic and acidic residues" evidence="1">
    <location>
        <begin position="65"/>
        <end position="81"/>
    </location>
</feature>
<keyword evidence="3" id="KW-1185">Reference proteome</keyword>
<evidence type="ECO:0000313" key="2">
    <source>
        <dbReference type="EMBL" id="GLB42519.1"/>
    </source>
</evidence>
<gene>
    <name evidence="2" type="ORF">LshimejAT787_1105340</name>
</gene>
<sequence length="103" mass="11722">MLLCSVFATSPPVLKFFWLACLRREIFESLATLCRLISMHTTPSCKKFGPQLDRQADGPRSFALDSRKTEIQQDHESRYESKTTSSASKITAIPAHSQRRPHQ</sequence>
<organism evidence="2 3">
    <name type="scientific">Lyophyllum shimeji</name>
    <name type="common">Hon-shimeji</name>
    <name type="synonym">Tricholoma shimeji</name>
    <dbReference type="NCBI Taxonomy" id="47721"/>
    <lineage>
        <taxon>Eukaryota</taxon>
        <taxon>Fungi</taxon>
        <taxon>Dikarya</taxon>
        <taxon>Basidiomycota</taxon>
        <taxon>Agaricomycotina</taxon>
        <taxon>Agaricomycetes</taxon>
        <taxon>Agaricomycetidae</taxon>
        <taxon>Agaricales</taxon>
        <taxon>Tricholomatineae</taxon>
        <taxon>Lyophyllaceae</taxon>
        <taxon>Lyophyllum</taxon>
    </lineage>
</organism>
<evidence type="ECO:0000313" key="3">
    <source>
        <dbReference type="Proteomes" id="UP001063166"/>
    </source>
</evidence>
<feature type="compositionally biased region" description="Low complexity" evidence="1">
    <location>
        <begin position="82"/>
        <end position="93"/>
    </location>
</feature>
<dbReference type="AlphaFoldDB" id="A0A9P3UPA1"/>
<evidence type="ECO:0000256" key="1">
    <source>
        <dbReference type="SAM" id="MobiDB-lite"/>
    </source>
</evidence>